<keyword evidence="3 7" id="KW-0812">Transmembrane</keyword>
<reference evidence="9" key="1">
    <citation type="submission" date="2021-03" db="EMBL/GenBank/DDBJ databases">
        <title>Comparative genomics and phylogenomic investigation of the class Geoglossomycetes provide insights into ecological specialization and systematics.</title>
        <authorList>
            <person name="Melie T."/>
            <person name="Pirro S."/>
            <person name="Miller A.N."/>
            <person name="Quandt A."/>
        </authorList>
    </citation>
    <scope>NUCLEOTIDE SEQUENCE</scope>
    <source>
        <strain evidence="9">GBOQ0MN5Z8</strain>
    </source>
</reference>
<feature type="transmembrane region" description="Helical" evidence="7">
    <location>
        <begin position="152"/>
        <end position="175"/>
    </location>
</feature>
<keyword evidence="2" id="KW-0813">Transport</keyword>
<sequence>MADGMLYRSRSDFEIPEMRGSQVGDEQVSQGRRTLDQCLKRHHITGIAFSGAVGVGIYQSSGEIIALGGPVGALIAFVFAGLVVISVMRSLAEMASVRPVTGALMDYPSVFVDEALGFAVGIAYWLANCMSLVTLTITVAQMSQYWKRDLNTGWIIFAQLTIILILNGLGVQASFDRAVEDSIHRLT</sequence>
<dbReference type="GO" id="GO:0015171">
    <property type="term" value="F:amino acid transmembrane transporter activity"/>
    <property type="evidence" value="ECO:0007669"/>
    <property type="project" value="TreeGrafter"/>
</dbReference>
<dbReference type="Proteomes" id="UP000698800">
    <property type="component" value="Unassembled WGS sequence"/>
</dbReference>
<keyword evidence="4" id="KW-0029">Amino-acid transport</keyword>
<dbReference type="PANTHER" id="PTHR43341">
    <property type="entry name" value="AMINO ACID PERMEASE"/>
    <property type="match status" value="1"/>
</dbReference>
<evidence type="ECO:0000256" key="7">
    <source>
        <dbReference type="SAM" id="Phobius"/>
    </source>
</evidence>
<proteinExistence type="predicted"/>
<name>A0A9P8I527_9PEZI</name>
<dbReference type="AlphaFoldDB" id="A0A9P8I527"/>
<evidence type="ECO:0000259" key="8">
    <source>
        <dbReference type="Pfam" id="PF00324"/>
    </source>
</evidence>
<dbReference type="OrthoDB" id="3900342at2759"/>
<comment type="subcellular location">
    <subcellularLocation>
        <location evidence="1">Membrane</location>
        <topology evidence="1">Multi-pass membrane protein</topology>
    </subcellularLocation>
</comment>
<dbReference type="Pfam" id="PF00324">
    <property type="entry name" value="AA_permease"/>
    <property type="match status" value="1"/>
</dbReference>
<keyword evidence="6 7" id="KW-0472">Membrane</keyword>
<dbReference type="Gene3D" id="1.20.1740.10">
    <property type="entry name" value="Amino acid/polyamine transporter I"/>
    <property type="match status" value="1"/>
</dbReference>
<feature type="transmembrane region" description="Helical" evidence="7">
    <location>
        <begin position="64"/>
        <end position="88"/>
    </location>
</feature>
<feature type="transmembrane region" description="Helical" evidence="7">
    <location>
        <begin position="115"/>
        <end position="140"/>
    </location>
</feature>
<feature type="domain" description="Amino acid permease/ SLC12A" evidence="8">
    <location>
        <begin position="43"/>
        <end position="173"/>
    </location>
</feature>
<keyword evidence="10" id="KW-1185">Reference proteome</keyword>
<dbReference type="InterPro" id="IPR050524">
    <property type="entry name" value="APC_YAT"/>
</dbReference>
<dbReference type="GO" id="GO:0016020">
    <property type="term" value="C:membrane"/>
    <property type="evidence" value="ECO:0007669"/>
    <property type="project" value="UniProtKB-SubCell"/>
</dbReference>
<evidence type="ECO:0000256" key="4">
    <source>
        <dbReference type="ARBA" id="ARBA00022970"/>
    </source>
</evidence>
<gene>
    <name evidence="9" type="ORF">FGG08_005661</name>
</gene>
<accession>A0A9P8I527</accession>
<protein>
    <recommendedName>
        <fullName evidence="8">Amino acid permease/ SLC12A domain-containing protein</fullName>
    </recommendedName>
</protein>
<dbReference type="InterPro" id="IPR004841">
    <property type="entry name" value="AA-permease/SLC12A_dom"/>
</dbReference>
<organism evidence="9 10">
    <name type="scientific">Glutinoglossum americanum</name>
    <dbReference type="NCBI Taxonomy" id="1670608"/>
    <lineage>
        <taxon>Eukaryota</taxon>
        <taxon>Fungi</taxon>
        <taxon>Dikarya</taxon>
        <taxon>Ascomycota</taxon>
        <taxon>Pezizomycotina</taxon>
        <taxon>Geoglossomycetes</taxon>
        <taxon>Geoglossales</taxon>
        <taxon>Geoglossaceae</taxon>
        <taxon>Glutinoglossum</taxon>
    </lineage>
</organism>
<keyword evidence="5 7" id="KW-1133">Transmembrane helix</keyword>
<comment type="caution">
    <text evidence="9">The sequence shown here is derived from an EMBL/GenBank/DDBJ whole genome shotgun (WGS) entry which is preliminary data.</text>
</comment>
<evidence type="ECO:0000256" key="2">
    <source>
        <dbReference type="ARBA" id="ARBA00022448"/>
    </source>
</evidence>
<evidence type="ECO:0000256" key="6">
    <source>
        <dbReference type="ARBA" id="ARBA00023136"/>
    </source>
</evidence>
<evidence type="ECO:0000256" key="1">
    <source>
        <dbReference type="ARBA" id="ARBA00004141"/>
    </source>
</evidence>
<dbReference type="EMBL" id="JAGHQL010000140">
    <property type="protein sequence ID" value="KAH0537562.1"/>
    <property type="molecule type" value="Genomic_DNA"/>
</dbReference>
<evidence type="ECO:0000313" key="10">
    <source>
        <dbReference type="Proteomes" id="UP000698800"/>
    </source>
</evidence>
<dbReference type="PROSITE" id="PS00218">
    <property type="entry name" value="AMINO_ACID_PERMEASE_1"/>
    <property type="match status" value="1"/>
</dbReference>
<dbReference type="InterPro" id="IPR004840">
    <property type="entry name" value="Amino_acid_permease_CS"/>
</dbReference>
<evidence type="ECO:0000313" key="9">
    <source>
        <dbReference type="EMBL" id="KAH0537562.1"/>
    </source>
</evidence>
<evidence type="ECO:0000256" key="3">
    <source>
        <dbReference type="ARBA" id="ARBA00022692"/>
    </source>
</evidence>
<dbReference type="PANTHER" id="PTHR43341:SF21">
    <property type="entry name" value="GENERAL AMINO ACID PERMEASE-RELATED"/>
    <property type="match status" value="1"/>
</dbReference>
<evidence type="ECO:0000256" key="5">
    <source>
        <dbReference type="ARBA" id="ARBA00022989"/>
    </source>
</evidence>